<accession>A0AAN9XXX9</accession>
<protein>
    <submittedName>
        <fullName evidence="1">Uncharacterized protein</fullName>
    </submittedName>
</protein>
<dbReference type="SUPFAM" id="SSF52047">
    <property type="entry name" value="RNI-like"/>
    <property type="match status" value="1"/>
</dbReference>
<keyword evidence="2" id="KW-1185">Reference proteome</keyword>
<comment type="caution">
    <text evidence="1">The sequence shown here is derived from an EMBL/GenBank/DDBJ whole genome shotgun (WGS) entry which is preliminary data.</text>
</comment>
<dbReference type="Proteomes" id="UP001367676">
    <property type="component" value="Unassembled WGS sequence"/>
</dbReference>
<evidence type="ECO:0000313" key="1">
    <source>
        <dbReference type="EMBL" id="KAK7573569.1"/>
    </source>
</evidence>
<sequence>MTEKVTAKVHDVEDGILHIPPQMKFVEVIQYLKTYKNDIKQLHIRDRSEGMKKILKEIEHLPNLEFIEIKHCNIGVDTSKRNLKDVFKGIFDRCTKLKQIVYEHTDRRQSGHADLKTMIKKKGSTIVEIGVQSEATVEPEKKT</sequence>
<organism evidence="1 2">
    <name type="scientific">Parthenolecanium corni</name>
    <dbReference type="NCBI Taxonomy" id="536013"/>
    <lineage>
        <taxon>Eukaryota</taxon>
        <taxon>Metazoa</taxon>
        <taxon>Ecdysozoa</taxon>
        <taxon>Arthropoda</taxon>
        <taxon>Hexapoda</taxon>
        <taxon>Insecta</taxon>
        <taxon>Pterygota</taxon>
        <taxon>Neoptera</taxon>
        <taxon>Paraneoptera</taxon>
        <taxon>Hemiptera</taxon>
        <taxon>Sternorrhyncha</taxon>
        <taxon>Coccoidea</taxon>
        <taxon>Coccidae</taxon>
        <taxon>Parthenolecanium</taxon>
    </lineage>
</organism>
<gene>
    <name evidence="1" type="ORF">V9T40_010760</name>
</gene>
<proteinExistence type="predicted"/>
<reference evidence="1 2" key="1">
    <citation type="submission" date="2024-03" db="EMBL/GenBank/DDBJ databases">
        <title>Adaptation during the transition from Ophiocordyceps entomopathogen to insect associate is accompanied by gene loss and intensified selection.</title>
        <authorList>
            <person name="Ward C.M."/>
            <person name="Onetto C.A."/>
            <person name="Borneman A.R."/>
        </authorList>
    </citation>
    <scope>NUCLEOTIDE SEQUENCE [LARGE SCALE GENOMIC DNA]</scope>
    <source>
        <strain evidence="1">AWRI1</strain>
        <tissue evidence="1">Single Adult Female</tissue>
    </source>
</reference>
<dbReference type="AlphaFoldDB" id="A0AAN9XXX9"/>
<dbReference type="EMBL" id="JBBCAQ010000037">
    <property type="protein sequence ID" value="KAK7573569.1"/>
    <property type="molecule type" value="Genomic_DNA"/>
</dbReference>
<evidence type="ECO:0000313" key="2">
    <source>
        <dbReference type="Proteomes" id="UP001367676"/>
    </source>
</evidence>
<name>A0AAN9XXX9_9HEMI</name>